<sequence length="478" mass="53594">MFSRTLVYECSQAKGQAAGKQQGIQAAATGLMMQSFSESSQRQIEKMDMIVGALYNVLITLTFLCTSAVLGAATALFSLAVLPSVLSLINSRLPDYSTISRSAWRYLDLAAELSWSFIRFAWHVLCIFLVLVVSIGLAVAIDLISTKIQTDVVRIASVDRLLDRTDPRHVPIASDMIIYTSVLHPQLRRHLLQQQDCRRSVAHHVNSILDNHMLPLVLKEHKWHHNWILYTIPTSWFPSLLRPDLYFPIHVASHLSTELVDLKRVHGHCLNVSEDAAVALHNTLRYLDTALDLGLPPPSRPHPVILPPSYSPEPRSLEEWHGEASFLRSLCNPSKADDTGDARECLSDLLAHISRLVIRFTALVEPTAGPDVCFTIMTERTLALPGYLAEAGVGTGPEYRRRTRLMEWWSGYQRFTWMDSKEEEGDASPPHGLDHEGYQRLTWVDAEEQKDDASPSRGSEQRGDQVVDRGTGYTVSNL</sequence>
<name>A0A8K0KS79_9PEZI</name>
<gene>
    <name evidence="3" type="ORF">KVT40_009233</name>
</gene>
<dbReference type="EMBL" id="JAESVG020000011">
    <property type="protein sequence ID" value="KAG8622916.1"/>
    <property type="molecule type" value="Genomic_DNA"/>
</dbReference>
<reference evidence="3" key="1">
    <citation type="submission" date="2021-07" db="EMBL/GenBank/DDBJ databases">
        <title>Elsinoe batatas strain:CRI-CJ2 Genome sequencing and assembly.</title>
        <authorList>
            <person name="Huang L."/>
        </authorList>
    </citation>
    <scope>NUCLEOTIDE SEQUENCE</scope>
    <source>
        <strain evidence="3">CRI-CJ2</strain>
    </source>
</reference>
<dbReference type="AlphaFoldDB" id="A0A8K0KS79"/>
<evidence type="ECO:0000313" key="4">
    <source>
        <dbReference type="Proteomes" id="UP000809789"/>
    </source>
</evidence>
<accession>A0A8K0KS79</accession>
<feature type="region of interest" description="Disordered" evidence="1">
    <location>
        <begin position="421"/>
        <end position="478"/>
    </location>
</feature>
<keyword evidence="4" id="KW-1185">Reference proteome</keyword>
<evidence type="ECO:0000313" key="3">
    <source>
        <dbReference type="EMBL" id="KAG8622916.1"/>
    </source>
</evidence>
<comment type="caution">
    <text evidence="3">The sequence shown here is derived from an EMBL/GenBank/DDBJ whole genome shotgun (WGS) entry which is preliminary data.</text>
</comment>
<feature type="transmembrane region" description="Helical" evidence="2">
    <location>
        <begin position="53"/>
        <end position="82"/>
    </location>
</feature>
<keyword evidence="2" id="KW-1133">Transmembrane helix</keyword>
<proteinExistence type="predicted"/>
<evidence type="ECO:0000256" key="2">
    <source>
        <dbReference type="SAM" id="Phobius"/>
    </source>
</evidence>
<protein>
    <submittedName>
        <fullName evidence="3">Uncharacterized protein</fullName>
    </submittedName>
</protein>
<feature type="compositionally biased region" description="Basic and acidic residues" evidence="1">
    <location>
        <begin position="451"/>
        <end position="467"/>
    </location>
</feature>
<feature type="transmembrane region" description="Helical" evidence="2">
    <location>
        <begin position="120"/>
        <end position="144"/>
    </location>
</feature>
<keyword evidence="2" id="KW-0472">Membrane</keyword>
<keyword evidence="2" id="KW-0812">Transmembrane</keyword>
<evidence type="ECO:0000256" key="1">
    <source>
        <dbReference type="SAM" id="MobiDB-lite"/>
    </source>
</evidence>
<dbReference type="Proteomes" id="UP000809789">
    <property type="component" value="Unassembled WGS sequence"/>
</dbReference>
<organism evidence="3 4">
    <name type="scientific">Elsinoe batatas</name>
    <dbReference type="NCBI Taxonomy" id="2601811"/>
    <lineage>
        <taxon>Eukaryota</taxon>
        <taxon>Fungi</taxon>
        <taxon>Dikarya</taxon>
        <taxon>Ascomycota</taxon>
        <taxon>Pezizomycotina</taxon>
        <taxon>Dothideomycetes</taxon>
        <taxon>Dothideomycetidae</taxon>
        <taxon>Myriangiales</taxon>
        <taxon>Elsinoaceae</taxon>
        <taxon>Elsinoe</taxon>
    </lineage>
</organism>